<evidence type="ECO:0000256" key="1">
    <source>
        <dbReference type="ARBA" id="ARBA00023002"/>
    </source>
</evidence>
<dbReference type="Proteomes" id="UP000050816">
    <property type="component" value="Unassembled WGS sequence"/>
</dbReference>
<reference evidence="4 5" key="1">
    <citation type="journal article" date="2015" name="Genome Announc.">
        <title>Expanding the biotechnology potential of lactobacilli through comparative genomics of 213 strains and associated genera.</title>
        <authorList>
            <person name="Sun Z."/>
            <person name="Harris H.M."/>
            <person name="McCann A."/>
            <person name="Guo C."/>
            <person name="Argimon S."/>
            <person name="Zhang W."/>
            <person name="Yang X."/>
            <person name="Jeffery I.B."/>
            <person name="Cooney J.C."/>
            <person name="Kagawa T.F."/>
            <person name="Liu W."/>
            <person name="Song Y."/>
            <person name="Salvetti E."/>
            <person name="Wrobel A."/>
            <person name="Rasinkangas P."/>
            <person name="Parkhill J."/>
            <person name="Rea M.C."/>
            <person name="O'Sullivan O."/>
            <person name="Ritari J."/>
            <person name="Douillard F.P."/>
            <person name="Paul Ross R."/>
            <person name="Yang R."/>
            <person name="Briner A.E."/>
            <person name="Felis G.E."/>
            <person name="de Vos W.M."/>
            <person name="Barrangou R."/>
            <person name="Klaenhammer T.R."/>
            <person name="Caufield P.W."/>
            <person name="Cui Y."/>
            <person name="Zhang H."/>
            <person name="O'Toole P.W."/>
        </authorList>
    </citation>
    <scope>NUCLEOTIDE SEQUENCE [LARGE SCALE GENOMIC DNA]</scope>
    <source>
        <strain evidence="4 5">DSM 15946</strain>
    </source>
</reference>
<dbReference type="GO" id="GO:0005829">
    <property type="term" value="C:cytosol"/>
    <property type="evidence" value="ECO:0007669"/>
    <property type="project" value="TreeGrafter"/>
</dbReference>
<dbReference type="InterPro" id="IPR050766">
    <property type="entry name" value="Bact_Lucif_Oxidored"/>
</dbReference>
<evidence type="ECO:0000259" key="3">
    <source>
        <dbReference type="Pfam" id="PF00296"/>
    </source>
</evidence>
<evidence type="ECO:0000313" key="5">
    <source>
        <dbReference type="Proteomes" id="UP000050816"/>
    </source>
</evidence>
<evidence type="ECO:0000256" key="2">
    <source>
        <dbReference type="ARBA" id="ARBA00023033"/>
    </source>
</evidence>
<comment type="caution">
    <text evidence="4">The sequence shown here is derived from an EMBL/GenBank/DDBJ whole genome shotgun (WGS) entry which is preliminary data.</text>
</comment>
<accession>A0A0R1UD06</accession>
<dbReference type="PANTHER" id="PTHR30137:SF8">
    <property type="entry name" value="BLR5498 PROTEIN"/>
    <property type="match status" value="1"/>
</dbReference>
<organism evidence="4 5">
    <name type="scientific">Limosilactobacillus ingluviei DSM 15946</name>
    <dbReference type="NCBI Taxonomy" id="1423760"/>
    <lineage>
        <taxon>Bacteria</taxon>
        <taxon>Bacillati</taxon>
        <taxon>Bacillota</taxon>
        <taxon>Bacilli</taxon>
        <taxon>Lactobacillales</taxon>
        <taxon>Lactobacillaceae</taxon>
        <taxon>Limosilactobacillus</taxon>
    </lineage>
</organism>
<evidence type="ECO:0000313" key="4">
    <source>
        <dbReference type="EMBL" id="KRL91289.1"/>
    </source>
</evidence>
<dbReference type="AlphaFoldDB" id="A0A0R1UD06"/>
<gene>
    <name evidence="4" type="ORF">FC43_GL001186</name>
</gene>
<proteinExistence type="predicted"/>
<dbReference type="Pfam" id="PF00296">
    <property type="entry name" value="Bac_luciferase"/>
    <property type="match status" value="1"/>
</dbReference>
<keyword evidence="2 4" id="KW-0503">Monooxygenase</keyword>
<keyword evidence="1" id="KW-0560">Oxidoreductase</keyword>
<dbReference type="GO" id="GO:0016705">
    <property type="term" value="F:oxidoreductase activity, acting on paired donors, with incorporation or reduction of molecular oxygen"/>
    <property type="evidence" value="ECO:0007669"/>
    <property type="project" value="InterPro"/>
</dbReference>
<dbReference type="InterPro" id="IPR011251">
    <property type="entry name" value="Luciferase-like_dom"/>
</dbReference>
<dbReference type="SUPFAM" id="SSF51679">
    <property type="entry name" value="Bacterial luciferase-like"/>
    <property type="match status" value="1"/>
</dbReference>
<dbReference type="InterPro" id="IPR036661">
    <property type="entry name" value="Luciferase-like_sf"/>
</dbReference>
<sequence>MTMTDYRIHPENGLEIGIYTLGDRMPDPNTGQMPSERERIDHLIEMATTAEAVGLDYFALGESHQEFFVSQAHAVILGAIARATEKIKIGSGVTVVSTSDPVRIFENFATLDLLSNGRAELTGGRASRVGLFKLLGYDLADYEELFEEKFDLLLQLARQDKVTWSGKFRAPLEDATVYPRPLNGTMPIWRGVGGPAQSAIKAGMAGVPMQVAMLAGPVSRFKQTIDVYRESLQRHGFNPADFPVTTGGLFYSAADMPSALRAYYPYLNEGMKKANGYGFNKRLFAMQRDPQEVMLIGDPEQIIEKLLYQYEEFGMQRYIAHIDFGGLPHHEVLKQIEILGTKVLPTVKKYTQTYPGGQVK</sequence>
<protein>
    <submittedName>
        <fullName evidence="4">Luciferase-like monooxygenase</fullName>
    </submittedName>
</protein>
<dbReference type="EMBL" id="AZFK01000021">
    <property type="protein sequence ID" value="KRL91289.1"/>
    <property type="molecule type" value="Genomic_DNA"/>
</dbReference>
<name>A0A0R1UD06_9LACO</name>
<dbReference type="PANTHER" id="PTHR30137">
    <property type="entry name" value="LUCIFERASE-LIKE MONOOXYGENASE"/>
    <property type="match status" value="1"/>
</dbReference>
<dbReference type="GO" id="GO:0004497">
    <property type="term" value="F:monooxygenase activity"/>
    <property type="evidence" value="ECO:0007669"/>
    <property type="project" value="UniProtKB-KW"/>
</dbReference>
<feature type="domain" description="Luciferase-like" evidence="3">
    <location>
        <begin position="15"/>
        <end position="316"/>
    </location>
</feature>
<dbReference type="Gene3D" id="3.20.20.30">
    <property type="entry name" value="Luciferase-like domain"/>
    <property type="match status" value="1"/>
</dbReference>
<dbReference type="PATRIC" id="fig|1423760.3.peg.1254"/>
<dbReference type="RefSeq" id="WP_056954266.1">
    <property type="nucleotide sequence ID" value="NZ_AZFK01000021.1"/>
</dbReference>